<evidence type="ECO:0000256" key="1">
    <source>
        <dbReference type="SAM" id="MobiDB-lite"/>
    </source>
</evidence>
<dbReference type="Pfam" id="PF16455">
    <property type="entry name" value="UBD"/>
    <property type="match status" value="1"/>
</dbReference>
<gene>
    <name evidence="3" type="primary">Contig9603.g10269</name>
    <name evidence="3" type="ORF">STYLEM_4549</name>
</gene>
<dbReference type="InterPro" id="IPR000626">
    <property type="entry name" value="Ubiquitin-like_dom"/>
</dbReference>
<dbReference type="InParanoid" id="A0A078A477"/>
<dbReference type="SUPFAM" id="SSF54236">
    <property type="entry name" value="Ubiquitin-like"/>
    <property type="match status" value="1"/>
</dbReference>
<protein>
    <submittedName>
        <fullName evidence="3">C2 domain containing protein</fullName>
    </submittedName>
</protein>
<dbReference type="Pfam" id="PF00240">
    <property type="entry name" value="ubiquitin"/>
    <property type="match status" value="1"/>
</dbReference>
<dbReference type="InterPro" id="IPR039869">
    <property type="entry name" value="UBTD1/2"/>
</dbReference>
<dbReference type="InterPro" id="IPR038169">
    <property type="entry name" value="DC-UbP/UBTD2_N_sf"/>
</dbReference>
<dbReference type="SMART" id="SM00213">
    <property type="entry name" value="UBQ"/>
    <property type="match status" value="1"/>
</dbReference>
<dbReference type="PROSITE" id="PS50053">
    <property type="entry name" value="UBIQUITIN_2"/>
    <property type="match status" value="1"/>
</dbReference>
<dbReference type="OrthoDB" id="285201at2759"/>
<evidence type="ECO:0000313" key="3">
    <source>
        <dbReference type="EMBL" id="CDW75559.1"/>
    </source>
</evidence>
<feature type="compositionally biased region" description="Low complexity" evidence="1">
    <location>
        <begin position="51"/>
        <end position="67"/>
    </location>
</feature>
<evidence type="ECO:0000259" key="2">
    <source>
        <dbReference type="PROSITE" id="PS50053"/>
    </source>
</evidence>
<name>A0A078A477_STYLE</name>
<dbReference type="CDD" id="cd17039">
    <property type="entry name" value="Ubl_ubiquitin_like"/>
    <property type="match status" value="1"/>
</dbReference>
<organism evidence="3 4">
    <name type="scientific">Stylonychia lemnae</name>
    <name type="common">Ciliate</name>
    <dbReference type="NCBI Taxonomy" id="5949"/>
    <lineage>
        <taxon>Eukaryota</taxon>
        <taxon>Sar</taxon>
        <taxon>Alveolata</taxon>
        <taxon>Ciliophora</taxon>
        <taxon>Intramacronucleata</taxon>
        <taxon>Spirotrichea</taxon>
        <taxon>Stichotrichia</taxon>
        <taxon>Sporadotrichida</taxon>
        <taxon>Oxytrichidae</taxon>
        <taxon>Stylonychinae</taxon>
        <taxon>Stylonychia</taxon>
    </lineage>
</organism>
<evidence type="ECO:0000313" key="4">
    <source>
        <dbReference type="Proteomes" id="UP000039865"/>
    </source>
</evidence>
<feature type="region of interest" description="Disordered" evidence="1">
    <location>
        <begin position="1"/>
        <end position="67"/>
    </location>
</feature>
<dbReference type="InterPro" id="IPR032752">
    <property type="entry name" value="DC-UbP/UBTD2_N"/>
</dbReference>
<dbReference type="Proteomes" id="UP000039865">
    <property type="component" value="Unassembled WGS sequence"/>
</dbReference>
<dbReference type="PANTHER" id="PTHR13609">
    <property type="entry name" value="UBIQUITIN DOMAIN CONTAINING 1 PROTEIN-RELATED"/>
    <property type="match status" value="1"/>
</dbReference>
<feature type="domain" description="Ubiquitin-like" evidence="2">
    <location>
        <begin position="151"/>
        <end position="227"/>
    </location>
</feature>
<dbReference type="Gene3D" id="1.20.225.20">
    <property type="entry name" value="Ub domain-containing protein, DC-UbP/UBTD2, N-terminal domain"/>
    <property type="match status" value="1"/>
</dbReference>
<reference evidence="3 4" key="1">
    <citation type="submission" date="2014-06" db="EMBL/GenBank/DDBJ databases">
        <authorList>
            <person name="Swart Estienne"/>
        </authorList>
    </citation>
    <scope>NUCLEOTIDE SEQUENCE [LARGE SCALE GENOMIC DNA]</scope>
    <source>
        <strain evidence="3 4">130c</strain>
    </source>
</reference>
<keyword evidence="4" id="KW-1185">Reference proteome</keyword>
<dbReference type="AlphaFoldDB" id="A0A078A477"/>
<proteinExistence type="predicted"/>
<dbReference type="EMBL" id="CCKQ01004403">
    <property type="protein sequence ID" value="CDW75559.1"/>
    <property type="molecule type" value="Genomic_DNA"/>
</dbReference>
<sequence>MGCCMSQTEQRAIQNQNGNHNPGSHSHYPPERANNQASRQAQGGAAHGALSNRDNQNSSSNQVSRISYLQNPNVEKVLTTQTTGEGIKKTPSYETPLTKHELDKWRKEFWETRTQGSSHIWQLLRNACEEVPETAEALIQAAGLTMPQNSLTLALKVRSKKGDVVLGATNLMSILEFKKKFLEKTEDKENPVENIRLFCLGKELKDDLFLYSYDMVDEMVLQAMYKK</sequence>
<dbReference type="InterPro" id="IPR029071">
    <property type="entry name" value="Ubiquitin-like_domsf"/>
</dbReference>
<accession>A0A078A477</accession>
<feature type="compositionally biased region" description="Polar residues" evidence="1">
    <location>
        <begin position="1"/>
        <end position="24"/>
    </location>
</feature>